<feature type="region of interest" description="Disordered" evidence="1">
    <location>
        <begin position="86"/>
        <end position="264"/>
    </location>
</feature>
<accession>A0A6J4PI83</accession>
<gene>
    <name evidence="2" type="ORF">AVDCRST_MAG22-2053</name>
</gene>
<feature type="non-terminal residue" evidence="2">
    <location>
        <position position="1"/>
    </location>
</feature>
<evidence type="ECO:0000313" key="2">
    <source>
        <dbReference type="EMBL" id="CAA9413506.1"/>
    </source>
</evidence>
<reference evidence="2" key="1">
    <citation type="submission" date="2020-02" db="EMBL/GenBank/DDBJ databases">
        <authorList>
            <person name="Meier V. D."/>
        </authorList>
    </citation>
    <scope>NUCLEOTIDE SEQUENCE</scope>
    <source>
        <strain evidence="2">AVDCRST_MAG22</strain>
    </source>
</reference>
<protein>
    <submittedName>
        <fullName evidence="2">Uncharacterized protein</fullName>
    </submittedName>
</protein>
<organism evidence="2">
    <name type="scientific">uncultured Rubrobacteraceae bacterium</name>
    <dbReference type="NCBI Taxonomy" id="349277"/>
    <lineage>
        <taxon>Bacteria</taxon>
        <taxon>Bacillati</taxon>
        <taxon>Actinomycetota</taxon>
        <taxon>Rubrobacteria</taxon>
        <taxon>Rubrobacterales</taxon>
        <taxon>Rubrobacteraceae</taxon>
        <taxon>environmental samples</taxon>
    </lineage>
</organism>
<name>A0A6J4PI83_9ACTN</name>
<feature type="compositionally biased region" description="Basic residues" evidence="1">
    <location>
        <begin position="224"/>
        <end position="238"/>
    </location>
</feature>
<evidence type="ECO:0000256" key="1">
    <source>
        <dbReference type="SAM" id="MobiDB-lite"/>
    </source>
</evidence>
<feature type="compositionally biased region" description="Gly residues" evidence="1">
    <location>
        <begin position="159"/>
        <end position="185"/>
    </location>
</feature>
<proteinExistence type="predicted"/>
<dbReference type="AlphaFoldDB" id="A0A6J4PI83"/>
<dbReference type="EMBL" id="CADCUV010000083">
    <property type="protein sequence ID" value="CAA9413506.1"/>
    <property type="molecule type" value="Genomic_DNA"/>
</dbReference>
<feature type="non-terminal residue" evidence="2">
    <location>
        <position position="264"/>
    </location>
</feature>
<feature type="region of interest" description="Disordered" evidence="1">
    <location>
        <begin position="1"/>
        <end position="20"/>
    </location>
</feature>
<sequence length="264" mass="27319">VPPRRLPGRSRDHALLAGAGAGPFAAGAELRARGDDERGGERRRVRGRVVRAVERGGAGGVPFGLAAVGGQELRGDGGKDTLLYRLRRRQERDAGAPGGGERGAAVRLGSLRLHAQRRDRGLPARAHACPARLPGRRGLRGPARGDGLRDGLRRRPGSAGRGRGPGGGPGGGRAPRLGGVRGPGEAGHPQPRPDGRAGDGLRPALHRRSGQLAVQAGGRGPFPRGRRRGLREVRRGRRLAGGAGSQPAHRGWGARGERPAAAGL</sequence>